<reference evidence="4 5" key="1">
    <citation type="journal article" date="2018" name="Evol. Lett.">
        <title>Horizontal gene cluster transfer increased hallucinogenic mushroom diversity.</title>
        <authorList>
            <person name="Reynolds H.T."/>
            <person name="Vijayakumar V."/>
            <person name="Gluck-Thaler E."/>
            <person name="Korotkin H.B."/>
            <person name="Matheny P.B."/>
            <person name="Slot J.C."/>
        </authorList>
    </citation>
    <scope>NUCLEOTIDE SEQUENCE [LARGE SCALE GENOMIC DNA]</scope>
    <source>
        <strain evidence="4 5">2631</strain>
    </source>
</reference>
<feature type="domain" description="DNA2/NAM7 helicase helicase" evidence="2">
    <location>
        <begin position="1311"/>
        <end position="1446"/>
    </location>
</feature>
<dbReference type="PANTHER" id="PTHR23079">
    <property type="entry name" value="RNA-DEPENDENT RNA POLYMERASE"/>
    <property type="match status" value="1"/>
</dbReference>
<evidence type="ECO:0000313" key="5">
    <source>
        <dbReference type="Proteomes" id="UP000283269"/>
    </source>
</evidence>
<comment type="caution">
    <text evidence="4">The sequence shown here is derived from an EMBL/GenBank/DDBJ whole genome shotgun (WGS) entry which is preliminary data.</text>
</comment>
<dbReference type="InterPro" id="IPR041679">
    <property type="entry name" value="DNA2/NAM7-like_C"/>
</dbReference>
<dbReference type="GO" id="GO:0030422">
    <property type="term" value="P:siRNA processing"/>
    <property type="evidence" value="ECO:0007669"/>
    <property type="project" value="TreeGrafter"/>
</dbReference>
<evidence type="ECO:0000259" key="2">
    <source>
        <dbReference type="Pfam" id="PF13086"/>
    </source>
</evidence>
<feature type="domain" description="DNA2/NAM7 helicase helicase" evidence="2">
    <location>
        <begin position="1449"/>
        <end position="1516"/>
    </location>
</feature>
<sequence>MPPPVLLRENPAPDDEKWEFTYNPASLSTRQKPGVKYGKLVTLRPNGIFLQIEQFPSNRILNSDDGGPSKFVLLSIDRLFRFQEQPMKVAVDYVLRLFKRGLWLNGVQYRFYGHSNSQLRGRSCFLREANSDQELDDRIYRMGDFKRIMNVAKRAKRIGLMFSSAEIDYSLDPRRIGDIPDITDGDEVFSDGCGLVSKWLAIQLSKKKKIIFRGVRYTPTVFQIRYLGYKGVLMLHPDLDKNGLQHVAQFRKSMKKFATTVDHTFSVVGHSKPYSFGRLNNDIIVLLSSLGVSSSAFLQKQQEYFDWIMSASGSSDNEKDPVSAVDFLFCLSEYTLAERALLEGVDSEPVKREIRRLQNSEVAGARQEGTNKFKSRIIVHKSRRLYGVCDPYQVLEEGQVHIRISVGRKGATTPIHGDVIIVRNPCLHPGDILKLRAVDHPKLSHLLDCLVFASVARPGHKAAPSMSSGGDLDGDEFFVCWDKDIIPTKIAEVKFSTFLSHPSQVDEYSYDYPGNREFTKKDITRTDLGVHFASYTSFGIRVVILIVLHRSGVAKVSALHAKWARSSPKGALCVECQELNALHSQSVDGANIRIPEKLSTPPAPPDDVPYILDLLEKAAEKFSTQFTESASRRAEIATSTSREDAEQLLGRLLQSQQNSLSEFELFNLAYRLSQKHTIDIRPYLAQLDFSALTTGEKHIISTTLSLSDVEYPELWNSLVRSDILTPQDLYQRNLAQPFQLHRLYSSRTSGLTTFFEYLRRATQEYTRKMLIIQTDPRFAIGIFMRGKIPWDEDLEVKESNKDGDAMNVVVCSFMPSTASTIATLRPCPTGYRLHCSDYRFQLYERHIGNTFIYVNRPPSELKAEVSTSIALDKISRTVQRQLGRVNKAPALNIELHVVSNRDRVAHQLFDLWFEHVPTEEYERRFQRNPAPYRLNDLKDVDWDSDPTKSIKDVFFRDIPGVPLSSNRLKHDKSSMAERLSRRMMPEIDKIMEFAIKYHAEDELFLVFGNVITRQPLSLDFVKEWIERCPILTFTLLKVYPPNDHDDLLPELQSISHLIIRNIIRSANETKISALVALEKLAKTIGSLPLQHYIDLLMLAAQSVRAKTLVQEVLLVLNERRLEYCLPSPKNYYGHKHALGVAFDRAEEAAEECPCNEDGRPRQKMRVPPSHAKLQFGPDHLENAEVTATIRIDAKTGVRLHSHVRLQAASRAENRWIDAPIMDGLVVQALKGQLKIKLLHPAPPEMEVMDWNLYDAGSTATSNAMMDALQRLLHDESECCLFYSLITGSGPVISDDAVFKDFDRSQISPESQLNESQIKAVESWRNPLSLIWGPPGTGKTTVMVQILRDIIKSYKETPKILMTASTHNGTAVYLNDPILRVLNSSALAVDNVLERFIAINDVENLLREEQILRVATDQSKVNPSLHHYTVNDRVGGDMNENNKLFKQAQDRVEKAVLIFSTCAGAGLGILRKPDFDIALIDEASQITEPCALIPLVKGIKRAVIVGDHVQLRPTVKNMGKTLESDVSLLERLYTKRDEVPDGLAKTMLDVQYRSPRILNIFPSEEFYDGQLKTHEANAEVSNFLSLSQFPWPVKDRTVIPTVFIQCSEEEDMGDRSKSNQGQVEVIHRLLPLISSQRPDTPAEPKLEGLKTTVLSPYTKQIQALRRKLPSSVTCSTIDSFQGRESDVIIFSTVRCNVEGDVGFLDDPRRLNVMWTRARLALIIVGDRRTMSSNPLWKRALDACTECSLT</sequence>
<dbReference type="STRING" id="93625.A0A409WK05"/>
<dbReference type="GO" id="GO:0003723">
    <property type="term" value="F:RNA binding"/>
    <property type="evidence" value="ECO:0007669"/>
    <property type="project" value="UniProtKB-KW"/>
</dbReference>
<dbReference type="CDD" id="cd18808">
    <property type="entry name" value="SF1_C_Upf1"/>
    <property type="match status" value="1"/>
</dbReference>
<organism evidence="4 5">
    <name type="scientific">Psilocybe cyanescens</name>
    <dbReference type="NCBI Taxonomy" id="93625"/>
    <lineage>
        <taxon>Eukaryota</taxon>
        <taxon>Fungi</taxon>
        <taxon>Dikarya</taxon>
        <taxon>Basidiomycota</taxon>
        <taxon>Agaricomycotina</taxon>
        <taxon>Agaricomycetes</taxon>
        <taxon>Agaricomycetidae</taxon>
        <taxon>Agaricales</taxon>
        <taxon>Agaricineae</taxon>
        <taxon>Strophariaceae</taxon>
        <taxon>Psilocybe</taxon>
    </lineage>
</organism>
<dbReference type="OrthoDB" id="6513042at2759"/>
<evidence type="ECO:0000259" key="1">
    <source>
        <dbReference type="Pfam" id="PF05183"/>
    </source>
</evidence>
<feature type="domain" description="RDRP core" evidence="1">
    <location>
        <begin position="57"/>
        <end position="590"/>
    </location>
</feature>
<evidence type="ECO:0000313" key="4">
    <source>
        <dbReference type="EMBL" id="PPQ78845.1"/>
    </source>
</evidence>
<keyword evidence="5" id="KW-1185">Reference proteome</keyword>
<dbReference type="GO" id="GO:0031380">
    <property type="term" value="C:nuclear RNA-directed RNA polymerase complex"/>
    <property type="evidence" value="ECO:0007669"/>
    <property type="project" value="TreeGrafter"/>
</dbReference>
<feature type="domain" description="DNA2/NAM7 helicase-like C-terminal" evidence="3">
    <location>
        <begin position="1524"/>
        <end position="1726"/>
    </location>
</feature>
<dbReference type="InterPro" id="IPR057596">
    <property type="entry name" value="RDRP_core"/>
</dbReference>
<protein>
    <submittedName>
        <fullName evidence="4">Uncharacterized protein</fullName>
    </submittedName>
</protein>
<dbReference type="Gene3D" id="3.40.50.300">
    <property type="entry name" value="P-loop containing nucleotide triphosphate hydrolases"/>
    <property type="match status" value="2"/>
</dbReference>
<dbReference type="InParanoid" id="A0A409WK05"/>
<dbReference type="Proteomes" id="UP000283269">
    <property type="component" value="Unassembled WGS sequence"/>
</dbReference>
<dbReference type="InterPro" id="IPR047187">
    <property type="entry name" value="SF1_C_Upf1"/>
</dbReference>
<gene>
    <name evidence="4" type="ORF">CVT25_010631</name>
</gene>
<accession>A0A409WK05</accession>
<dbReference type="InterPro" id="IPR007855">
    <property type="entry name" value="RDRP"/>
</dbReference>
<dbReference type="PANTHER" id="PTHR23079:SF55">
    <property type="entry name" value="RNA-DIRECTED RNA POLYMERASE"/>
    <property type="match status" value="1"/>
</dbReference>
<dbReference type="Pfam" id="PF05183">
    <property type="entry name" value="RdRP"/>
    <property type="match status" value="1"/>
</dbReference>
<dbReference type="Pfam" id="PF13086">
    <property type="entry name" value="AAA_11"/>
    <property type="match status" value="2"/>
</dbReference>
<dbReference type="InterPro" id="IPR027417">
    <property type="entry name" value="P-loop_NTPase"/>
</dbReference>
<proteinExistence type="predicted"/>
<dbReference type="GO" id="GO:0003968">
    <property type="term" value="F:RNA-directed RNA polymerase activity"/>
    <property type="evidence" value="ECO:0007669"/>
    <property type="project" value="UniProtKB-KW"/>
</dbReference>
<dbReference type="SUPFAM" id="SSF52540">
    <property type="entry name" value="P-loop containing nucleoside triphosphate hydrolases"/>
    <property type="match status" value="1"/>
</dbReference>
<dbReference type="InterPro" id="IPR041677">
    <property type="entry name" value="DNA2/NAM7_AAA_11"/>
</dbReference>
<dbReference type="GO" id="GO:0004386">
    <property type="term" value="F:helicase activity"/>
    <property type="evidence" value="ECO:0007669"/>
    <property type="project" value="InterPro"/>
</dbReference>
<evidence type="ECO:0000259" key="3">
    <source>
        <dbReference type="Pfam" id="PF13087"/>
    </source>
</evidence>
<dbReference type="Pfam" id="PF13087">
    <property type="entry name" value="AAA_12"/>
    <property type="match status" value="1"/>
</dbReference>
<dbReference type="EMBL" id="NHYD01003404">
    <property type="protein sequence ID" value="PPQ78845.1"/>
    <property type="molecule type" value="Genomic_DNA"/>
</dbReference>
<name>A0A409WK05_PSICY</name>